<dbReference type="Pfam" id="PF00899">
    <property type="entry name" value="ThiF"/>
    <property type="match status" value="1"/>
</dbReference>
<dbReference type="InterPro" id="IPR045886">
    <property type="entry name" value="ThiF/MoeB/HesA"/>
</dbReference>
<reference evidence="2" key="1">
    <citation type="submission" date="2013-08" db="EMBL/GenBank/DDBJ databases">
        <authorList>
            <person name="Mendez C."/>
            <person name="Richter M."/>
            <person name="Ferrer M."/>
            <person name="Sanchez J."/>
        </authorList>
    </citation>
    <scope>NUCLEOTIDE SEQUENCE</scope>
</reference>
<organism evidence="2">
    <name type="scientific">mine drainage metagenome</name>
    <dbReference type="NCBI Taxonomy" id="410659"/>
    <lineage>
        <taxon>unclassified sequences</taxon>
        <taxon>metagenomes</taxon>
        <taxon>ecological metagenomes</taxon>
    </lineage>
</organism>
<feature type="domain" description="THIF-type NAD/FAD binding fold" evidence="1">
    <location>
        <begin position="9"/>
        <end position="170"/>
    </location>
</feature>
<dbReference type="InterPro" id="IPR035985">
    <property type="entry name" value="Ubiquitin-activating_enz"/>
</dbReference>
<comment type="caution">
    <text evidence="2">The sequence shown here is derived from an EMBL/GenBank/DDBJ whole genome shotgun (WGS) entry which is preliminary data.</text>
</comment>
<dbReference type="EMBL" id="AUZX01012929">
    <property type="protein sequence ID" value="EQD37415.1"/>
    <property type="molecule type" value="Genomic_DNA"/>
</dbReference>
<feature type="non-terminal residue" evidence="2">
    <location>
        <position position="230"/>
    </location>
</feature>
<evidence type="ECO:0000313" key="2">
    <source>
        <dbReference type="EMBL" id="EQD37415.1"/>
    </source>
</evidence>
<dbReference type="NCBIfam" id="NF006077">
    <property type="entry name" value="PRK08223.1"/>
    <property type="match status" value="1"/>
</dbReference>
<evidence type="ECO:0000259" key="1">
    <source>
        <dbReference type="Pfam" id="PF00899"/>
    </source>
</evidence>
<dbReference type="PANTHER" id="PTHR43267">
    <property type="entry name" value="TRNA THREONYLCARBAMOYLADENOSINE DEHYDRATASE"/>
    <property type="match status" value="1"/>
</dbReference>
<proteinExistence type="predicted"/>
<reference evidence="2" key="2">
    <citation type="journal article" date="2014" name="ISME J.">
        <title>Microbial stratification in low pH oxic and suboxic macroscopic growths along an acid mine drainage.</title>
        <authorList>
            <person name="Mendez-Garcia C."/>
            <person name="Mesa V."/>
            <person name="Sprenger R.R."/>
            <person name="Richter M."/>
            <person name="Diez M.S."/>
            <person name="Solano J."/>
            <person name="Bargiela R."/>
            <person name="Golyshina O.V."/>
            <person name="Manteca A."/>
            <person name="Ramos J.L."/>
            <person name="Gallego J.R."/>
            <person name="Llorente I."/>
            <person name="Martins Dos Santos V.A."/>
            <person name="Jensen O.N."/>
            <person name="Pelaez A.I."/>
            <person name="Sanchez J."/>
            <person name="Ferrer M."/>
        </authorList>
    </citation>
    <scope>NUCLEOTIDE SEQUENCE</scope>
</reference>
<sequence>MFGYSDAFSRNIGWLTRAEQGSLANKCIAIAGMGGVGGNHLLTLARLGVGRFHIADFDTFEIHNFNRQVGATVSHLGRSKVQVLAEMARDINPELEIRTFPEGVTEANVSDFLSTVDVYVDGLDFFAFSARPMTFDACAEAGIPVVTAAPLGMGAAVVNFMPGGMSFEEYFCWGKGTDEAKALRFLLGLAPARLHFDYLVDPTSVNLKERRGPSTFMACQLCAGMAATEV</sequence>
<dbReference type="SUPFAM" id="SSF69572">
    <property type="entry name" value="Activating enzymes of the ubiquitin-like proteins"/>
    <property type="match status" value="1"/>
</dbReference>
<protein>
    <submittedName>
        <fullName evidence="2">UBA/THIF-type NAD/FAD binding protein</fullName>
    </submittedName>
</protein>
<dbReference type="InterPro" id="IPR000594">
    <property type="entry name" value="ThiF_NAD_FAD-bd"/>
</dbReference>
<accession>T1A6C9</accession>
<dbReference type="AlphaFoldDB" id="T1A6C9"/>
<name>T1A6C9_9ZZZZ</name>
<dbReference type="Gene3D" id="3.40.50.720">
    <property type="entry name" value="NAD(P)-binding Rossmann-like Domain"/>
    <property type="match status" value="1"/>
</dbReference>
<dbReference type="GO" id="GO:0008641">
    <property type="term" value="F:ubiquitin-like modifier activating enzyme activity"/>
    <property type="evidence" value="ECO:0007669"/>
    <property type="project" value="InterPro"/>
</dbReference>
<dbReference type="PANTHER" id="PTHR43267:SF1">
    <property type="entry name" value="TRNA THREONYLCARBAMOYLADENOSINE DEHYDRATASE"/>
    <property type="match status" value="1"/>
</dbReference>
<dbReference type="CDD" id="cd01483">
    <property type="entry name" value="E1_enzyme_family"/>
    <property type="match status" value="1"/>
</dbReference>
<gene>
    <name evidence="2" type="ORF">B1A_17573</name>
</gene>
<dbReference type="GO" id="GO:0061504">
    <property type="term" value="P:cyclic threonylcarbamoyladenosine biosynthetic process"/>
    <property type="evidence" value="ECO:0007669"/>
    <property type="project" value="TreeGrafter"/>
</dbReference>
<dbReference type="GO" id="GO:0061503">
    <property type="term" value="F:tRNA threonylcarbamoyladenosine dehydratase"/>
    <property type="evidence" value="ECO:0007669"/>
    <property type="project" value="TreeGrafter"/>
</dbReference>